<feature type="region of interest" description="Disordered" evidence="6">
    <location>
        <begin position="1"/>
        <end position="24"/>
    </location>
</feature>
<reference evidence="10" key="2">
    <citation type="submission" date="2015-01" db="EMBL/GenBank/DDBJ databases">
        <title>Evolutionary Origins and Diversification of the Mycorrhizal Mutualists.</title>
        <authorList>
            <consortium name="DOE Joint Genome Institute"/>
            <consortium name="Mycorrhizal Genomics Consortium"/>
            <person name="Kohler A."/>
            <person name="Kuo A."/>
            <person name="Nagy L.G."/>
            <person name="Floudas D."/>
            <person name="Copeland A."/>
            <person name="Barry K.W."/>
            <person name="Cichocki N."/>
            <person name="Veneault-Fourrey C."/>
            <person name="LaButti K."/>
            <person name="Lindquist E.A."/>
            <person name="Lipzen A."/>
            <person name="Lundell T."/>
            <person name="Morin E."/>
            <person name="Murat C."/>
            <person name="Riley R."/>
            <person name="Ohm R."/>
            <person name="Sun H."/>
            <person name="Tunlid A."/>
            <person name="Henrissat B."/>
            <person name="Grigoriev I.V."/>
            <person name="Hibbett D.S."/>
            <person name="Martin F."/>
        </authorList>
    </citation>
    <scope>NUCLEOTIDE SEQUENCE [LARGE SCALE GENOMIC DNA]</scope>
    <source>
        <strain evidence="10">UH-Slu-Lm8-n1</strain>
    </source>
</reference>
<feature type="region of interest" description="Disordered" evidence="6">
    <location>
        <begin position="204"/>
        <end position="235"/>
    </location>
</feature>
<evidence type="ECO:0000259" key="8">
    <source>
        <dbReference type="PROSITE" id="PS50071"/>
    </source>
</evidence>
<dbReference type="PANTHER" id="PTHR24327">
    <property type="entry name" value="HOMEOBOX PROTEIN"/>
    <property type="match status" value="1"/>
</dbReference>
<evidence type="ECO:0000256" key="6">
    <source>
        <dbReference type="SAM" id="MobiDB-lite"/>
    </source>
</evidence>
<name>A0A0D0A6P2_9AGAM</name>
<dbReference type="HOGENOM" id="CLU_787793_0_0_1"/>
<dbReference type="AlphaFoldDB" id="A0A0D0A6P2"/>
<dbReference type="InterPro" id="IPR017970">
    <property type="entry name" value="Homeobox_CS"/>
</dbReference>
<evidence type="ECO:0000256" key="4">
    <source>
        <dbReference type="PROSITE-ProRule" id="PRU00108"/>
    </source>
</evidence>
<feature type="domain" description="Homeobox" evidence="8">
    <location>
        <begin position="20"/>
        <end position="80"/>
    </location>
</feature>
<accession>A0A0D0A6P2</accession>
<dbReference type="InterPro" id="IPR001356">
    <property type="entry name" value="HD"/>
</dbReference>
<dbReference type="STRING" id="930992.A0A0D0A6P2"/>
<keyword evidence="7" id="KW-0812">Transmembrane</keyword>
<dbReference type="PROSITE" id="PS50071">
    <property type="entry name" value="HOMEOBOX_2"/>
    <property type="match status" value="1"/>
</dbReference>
<dbReference type="InterPro" id="IPR050460">
    <property type="entry name" value="Distal-less_Homeobox_TF"/>
</dbReference>
<dbReference type="GO" id="GO:0000978">
    <property type="term" value="F:RNA polymerase II cis-regulatory region sequence-specific DNA binding"/>
    <property type="evidence" value="ECO:0007669"/>
    <property type="project" value="TreeGrafter"/>
</dbReference>
<feature type="compositionally biased region" description="Basic and acidic residues" evidence="6">
    <location>
        <begin position="134"/>
        <end position="145"/>
    </location>
</feature>
<protein>
    <recommendedName>
        <fullName evidence="8">Homeobox domain-containing protein</fullName>
    </recommendedName>
</protein>
<feature type="compositionally biased region" description="Acidic residues" evidence="6">
    <location>
        <begin position="210"/>
        <end position="220"/>
    </location>
</feature>
<keyword evidence="3 4" id="KW-0539">Nucleus</keyword>
<evidence type="ECO:0000256" key="1">
    <source>
        <dbReference type="ARBA" id="ARBA00023125"/>
    </source>
</evidence>
<dbReference type="SMART" id="SM00389">
    <property type="entry name" value="HOX"/>
    <property type="match status" value="1"/>
</dbReference>
<keyword evidence="7" id="KW-0472">Membrane</keyword>
<dbReference type="Gene3D" id="1.10.10.60">
    <property type="entry name" value="Homeodomain-like"/>
    <property type="match status" value="1"/>
</dbReference>
<organism evidence="9 10">
    <name type="scientific">Suillus luteus UH-Slu-Lm8-n1</name>
    <dbReference type="NCBI Taxonomy" id="930992"/>
    <lineage>
        <taxon>Eukaryota</taxon>
        <taxon>Fungi</taxon>
        <taxon>Dikarya</taxon>
        <taxon>Basidiomycota</taxon>
        <taxon>Agaricomycotina</taxon>
        <taxon>Agaricomycetes</taxon>
        <taxon>Agaricomycetidae</taxon>
        <taxon>Boletales</taxon>
        <taxon>Suillineae</taxon>
        <taxon>Suillaceae</taxon>
        <taxon>Suillus</taxon>
    </lineage>
</organism>
<feature type="transmembrane region" description="Helical" evidence="7">
    <location>
        <begin position="293"/>
        <end position="314"/>
    </location>
</feature>
<dbReference type="PANTHER" id="PTHR24327:SF41">
    <property type="entry name" value="BRAIN-SPECIFIC HOMEOBOX PROTEIN"/>
    <property type="match status" value="1"/>
</dbReference>
<feature type="region of interest" description="Disordered" evidence="6">
    <location>
        <begin position="84"/>
        <end position="180"/>
    </location>
</feature>
<dbReference type="SUPFAM" id="SSF46689">
    <property type="entry name" value="Homeodomain-like"/>
    <property type="match status" value="1"/>
</dbReference>
<proteinExistence type="predicted"/>
<keyword evidence="7" id="KW-1133">Transmembrane helix</keyword>
<evidence type="ECO:0000313" key="9">
    <source>
        <dbReference type="EMBL" id="KIK37271.1"/>
    </source>
</evidence>
<dbReference type="Proteomes" id="UP000054485">
    <property type="component" value="Unassembled WGS sequence"/>
</dbReference>
<evidence type="ECO:0000256" key="2">
    <source>
        <dbReference type="ARBA" id="ARBA00023155"/>
    </source>
</evidence>
<evidence type="ECO:0000256" key="5">
    <source>
        <dbReference type="RuleBase" id="RU000682"/>
    </source>
</evidence>
<gene>
    <name evidence="9" type="ORF">CY34DRAFT_810493</name>
</gene>
<dbReference type="CDD" id="cd00086">
    <property type="entry name" value="homeodomain"/>
    <property type="match status" value="1"/>
</dbReference>
<dbReference type="OrthoDB" id="6159439at2759"/>
<dbReference type="GO" id="GO:0000981">
    <property type="term" value="F:DNA-binding transcription factor activity, RNA polymerase II-specific"/>
    <property type="evidence" value="ECO:0007669"/>
    <property type="project" value="InterPro"/>
</dbReference>
<evidence type="ECO:0000256" key="7">
    <source>
        <dbReference type="SAM" id="Phobius"/>
    </source>
</evidence>
<dbReference type="InterPro" id="IPR009057">
    <property type="entry name" value="Homeodomain-like_sf"/>
</dbReference>
<comment type="subcellular location">
    <subcellularLocation>
        <location evidence="4 5">Nucleus</location>
    </subcellularLocation>
</comment>
<evidence type="ECO:0000313" key="10">
    <source>
        <dbReference type="Proteomes" id="UP000054485"/>
    </source>
</evidence>
<dbReference type="EMBL" id="KN835465">
    <property type="protein sequence ID" value="KIK37271.1"/>
    <property type="molecule type" value="Genomic_DNA"/>
</dbReference>
<keyword evidence="2 4" id="KW-0371">Homeobox</keyword>
<sequence>MQSATLSRTSSTASISSADDTARRTRKRFSTVQLMMLEQLFRQTSHPTREEREALANTAGMEIKSVTIWFQNKRQTERKVALHNATNVSNEDDASSPPLTHGHASSSRHVHSRSVSFSSLHTPRRRITPPRPRPSLDRVAARSESRLQPPRTPTKPHNPHASLWDNMPSSPLAPASPPTRDLVDFVGSGRTLEWACAAARLSGRRKEDEAGAETEEEEMEAITPEGSLGAGDDAWNRRTPFPVQKRGQLARNLKFAPVVVNGKKGPIQDDDMMRAALVLCGLGKRNRTALPLLFAHTLHFQNCIFTMLYISYFVRLRAILQKDRYLQFQNEATGRNKQPNNPNICLTDC</sequence>
<dbReference type="Pfam" id="PF00046">
    <property type="entry name" value="Homeodomain"/>
    <property type="match status" value="1"/>
</dbReference>
<evidence type="ECO:0000256" key="3">
    <source>
        <dbReference type="ARBA" id="ARBA00023242"/>
    </source>
</evidence>
<keyword evidence="1 4" id="KW-0238">DNA-binding</keyword>
<dbReference type="InParanoid" id="A0A0D0A6P2"/>
<dbReference type="PROSITE" id="PS00027">
    <property type="entry name" value="HOMEOBOX_1"/>
    <property type="match status" value="1"/>
</dbReference>
<keyword evidence="10" id="KW-1185">Reference proteome</keyword>
<reference evidence="9 10" key="1">
    <citation type="submission" date="2014-04" db="EMBL/GenBank/DDBJ databases">
        <authorList>
            <consortium name="DOE Joint Genome Institute"/>
            <person name="Kuo A."/>
            <person name="Ruytinx J."/>
            <person name="Rineau F."/>
            <person name="Colpaert J."/>
            <person name="Kohler A."/>
            <person name="Nagy L.G."/>
            <person name="Floudas D."/>
            <person name="Copeland A."/>
            <person name="Barry K.W."/>
            <person name="Cichocki N."/>
            <person name="Veneault-Fourrey C."/>
            <person name="LaButti K."/>
            <person name="Lindquist E.A."/>
            <person name="Lipzen A."/>
            <person name="Lundell T."/>
            <person name="Morin E."/>
            <person name="Murat C."/>
            <person name="Sun H."/>
            <person name="Tunlid A."/>
            <person name="Henrissat B."/>
            <person name="Grigoriev I.V."/>
            <person name="Hibbett D.S."/>
            <person name="Martin F."/>
            <person name="Nordberg H.P."/>
            <person name="Cantor M.N."/>
            <person name="Hua S.X."/>
        </authorList>
    </citation>
    <scope>NUCLEOTIDE SEQUENCE [LARGE SCALE GENOMIC DNA]</scope>
    <source>
        <strain evidence="9 10">UH-Slu-Lm8-n1</strain>
    </source>
</reference>
<dbReference type="GO" id="GO:0005634">
    <property type="term" value="C:nucleus"/>
    <property type="evidence" value="ECO:0007669"/>
    <property type="project" value="UniProtKB-SubCell"/>
</dbReference>
<feature type="compositionally biased region" description="Low complexity" evidence="6">
    <location>
        <begin position="1"/>
        <end position="19"/>
    </location>
</feature>
<feature type="DNA-binding region" description="Homeobox" evidence="4">
    <location>
        <begin position="22"/>
        <end position="81"/>
    </location>
</feature>